<dbReference type="InterPro" id="IPR043906">
    <property type="entry name" value="Gfo/Idh/MocA_OxRdtase_bact_C"/>
</dbReference>
<dbReference type="Pfam" id="PF01408">
    <property type="entry name" value="GFO_IDH_MocA"/>
    <property type="match status" value="1"/>
</dbReference>
<evidence type="ECO:0000259" key="1">
    <source>
        <dbReference type="Pfam" id="PF01408"/>
    </source>
</evidence>
<feature type="domain" description="Gfo/Idh/MocA-like oxidoreductase N-terminal" evidence="1">
    <location>
        <begin position="44"/>
        <end position="168"/>
    </location>
</feature>
<organism evidence="3 4">
    <name type="scientific">Gimesia aquarii</name>
    <dbReference type="NCBI Taxonomy" id="2527964"/>
    <lineage>
        <taxon>Bacteria</taxon>
        <taxon>Pseudomonadati</taxon>
        <taxon>Planctomycetota</taxon>
        <taxon>Planctomycetia</taxon>
        <taxon>Planctomycetales</taxon>
        <taxon>Planctomycetaceae</taxon>
        <taxon>Gimesia</taxon>
    </lineage>
</organism>
<dbReference type="EC" id="1.1.99.28" evidence="3"/>
<evidence type="ECO:0000259" key="2">
    <source>
        <dbReference type="Pfam" id="PF19051"/>
    </source>
</evidence>
<dbReference type="Gene3D" id="3.30.360.10">
    <property type="entry name" value="Dihydrodipicolinate Reductase, domain 2"/>
    <property type="match status" value="1"/>
</dbReference>
<sequence>MSQHSRREFLEQSMFAAASAAALGASIPHLSAAESESSSPNEKLRVALLGVNGRGQSHLSAFTGRKDTEVVAVVDPDESVGMKKGVGNVYKKTNKKPAYYKDLRKAFDDQKIDIVSIATPNHWHALGAIWAIQAGKDVYCEKPVSHNVSEGRRIVEAARKYNKIVQTGTQCRSQPGLIDAIKFVKDGGIGQVKLARGTCYKRRKSIGPKGNYDVPASVDYDLWLGPAPMAPLTRKRFHYDWHWQTPTGNGDLGNQGIHQMDVARWGLGVDSIGDSVQAYGGRLGYVDAGDVANTQVSIHQFGDKRLVFEVRGLETEAYRGAKVGVIFYGSEGYVVIPSYNSASAFDLDGKLIKKFSGSADHFANFVDAVRSRKISDLNADIEEGHISSALCHLGNISYELGEQVPVQELNARFTGDAEAQETLGRYREHLSNNKLDPAKTQVSLGPELSLDGKKEVFTGSMASTANPKLTREYRAPFVVPSTAKL</sequence>
<dbReference type="InterPro" id="IPR036291">
    <property type="entry name" value="NAD(P)-bd_dom_sf"/>
</dbReference>
<protein>
    <submittedName>
        <fullName evidence="3">Glucose--fructose oxidoreductase</fullName>
        <ecNumber evidence="3">1.1.99.28</ecNumber>
    </submittedName>
</protein>
<evidence type="ECO:0000313" key="4">
    <source>
        <dbReference type="Proteomes" id="UP000318384"/>
    </source>
</evidence>
<dbReference type="OrthoDB" id="9788246at2"/>
<dbReference type="InterPro" id="IPR006311">
    <property type="entry name" value="TAT_signal"/>
</dbReference>
<dbReference type="Gene3D" id="3.40.50.720">
    <property type="entry name" value="NAD(P)-binding Rossmann-like Domain"/>
    <property type="match status" value="1"/>
</dbReference>
<dbReference type="InterPro" id="IPR050463">
    <property type="entry name" value="Gfo/Idh/MocA_oxidrdct_glycsds"/>
</dbReference>
<dbReference type="PANTHER" id="PTHR43818:SF5">
    <property type="entry name" value="OXIDOREDUCTASE FAMILY PROTEIN"/>
    <property type="match status" value="1"/>
</dbReference>
<keyword evidence="4" id="KW-1185">Reference proteome</keyword>
<name>A0A517WYV9_9PLAN</name>
<dbReference type="Pfam" id="PF19051">
    <property type="entry name" value="GFO_IDH_MocA_C2"/>
    <property type="match status" value="1"/>
</dbReference>
<evidence type="ECO:0000313" key="3">
    <source>
        <dbReference type="EMBL" id="QDU10443.1"/>
    </source>
</evidence>
<dbReference type="InterPro" id="IPR000683">
    <property type="entry name" value="Gfo/Idh/MocA-like_OxRdtase_N"/>
</dbReference>
<dbReference type="GO" id="GO:0000166">
    <property type="term" value="F:nucleotide binding"/>
    <property type="evidence" value="ECO:0007669"/>
    <property type="project" value="InterPro"/>
</dbReference>
<reference evidence="3 4" key="1">
    <citation type="submission" date="2019-03" db="EMBL/GenBank/DDBJ databases">
        <title>Deep-cultivation of Planctomycetes and their phenomic and genomic characterization uncovers novel biology.</title>
        <authorList>
            <person name="Wiegand S."/>
            <person name="Jogler M."/>
            <person name="Boedeker C."/>
            <person name="Pinto D."/>
            <person name="Vollmers J."/>
            <person name="Rivas-Marin E."/>
            <person name="Kohn T."/>
            <person name="Peeters S.H."/>
            <person name="Heuer A."/>
            <person name="Rast P."/>
            <person name="Oberbeckmann S."/>
            <person name="Bunk B."/>
            <person name="Jeske O."/>
            <person name="Meyerdierks A."/>
            <person name="Storesund J.E."/>
            <person name="Kallscheuer N."/>
            <person name="Luecker S."/>
            <person name="Lage O.M."/>
            <person name="Pohl T."/>
            <person name="Merkel B.J."/>
            <person name="Hornburger P."/>
            <person name="Mueller R.-W."/>
            <person name="Bruemmer F."/>
            <person name="Labrenz M."/>
            <person name="Spormann A.M."/>
            <person name="Op den Camp H."/>
            <person name="Overmann J."/>
            <person name="Amann R."/>
            <person name="Jetten M.S.M."/>
            <person name="Mascher T."/>
            <person name="Medema M.H."/>
            <person name="Devos D.P."/>
            <person name="Kaster A.-K."/>
            <person name="Ovreas L."/>
            <person name="Rohde M."/>
            <person name="Galperin M.Y."/>
            <person name="Jogler C."/>
        </authorList>
    </citation>
    <scope>NUCLEOTIDE SEQUENCE [LARGE SCALE GENOMIC DNA]</scope>
    <source>
        <strain evidence="3 4">V202</strain>
    </source>
</reference>
<dbReference type="PROSITE" id="PS51318">
    <property type="entry name" value="TAT"/>
    <property type="match status" value="1"/>
</dbReference>
<accession>A0A517WYV9</accession>
<dbReference type="Proteomes" id="UP000318384">
    <property type="component" value="Chromosome"/>
</dbReference>
<dbReference type="AlphaFoldDB" id="A0A517WYV9"/>
<dbReference type="GO" id="GO:0047061">
    <property type="term" value="F:glucose-fructose oxidoreductase activity"/>
    <property type="evidence" value="ECO:0007669"/>
    <property type="project" value="UniProtKB-EC"/>
</dbReference>
<feature type="domain" description="Gfo/Idh/MocA-like oxidoreductase bacterial type C-terminal" evidence="2">
    <location>
        <begin position="212"/>
        <end position="423"/>
    </location>
</feature>
<gene>
    <name evidence="3" type="primary">gfo_7</name>
    <name evidence="3" type="ORF">V202x_38530</name>
</gene>
<dbReference type="SUPFAM" id="SSF51735">
    <property type="entry name" value="NAD(P)-binding Rossmann-fold domains"/>
    <property type="match status" value="1"/>
</dbReference>
<proteinExistence type="predicted"/>
<dbReference type="EMBL" id="CP037422">
    <property type="protein sequence ID" value="QDU10443.1"/>
    <property type="molecule type" value="Genomic_DNA"/>
</dbReference>
<dbReference type="SUPFAM" id="SSF55347">
    <property type="entry name" value="Glyceraldehyde-3-phosphate dehydrogenase-like, C-terminal domain"/>
    <property type="match status" value="1"/>
</dbReference>
<keyword evidence="3" id="KW-0560">Oxidoreductase</keyword>
<dbReference type="RefSeq" id="WP_145178090.1">
    <property type="nucleotide sequence ID" value="NZ_CP037422.1"/>
</dbReference>
<dbReference type="PANTHER" id="PTHR43818">
    <property type="entry name" value="BCDNA.GH03377"/>
    <property type="match status" value="1"/>
</dbReference>